<dbReference type="Gene3D" id="2.180.10.10">
    <property type="entry name" value="RHS repeat-associated core"/>
    <property type="match status" value="1"/>
</dbReference>
<dbReference type="InterPro" id="IPR029058">
    <property type="entry name" value="AB_hydrolase_fold"/>
</dbReference>
<evidence type="ECO:0008006" key="3">
    <source>
        <dbReference type="Google" id="ProtNLM"/>
    </source>
</evidence>
<name>A0A4V3RTC3_9BACT</name>
<dbReference type="SUPFAM" id="SSF53474">
    <property type="entry name" value="alpha/beta-Hydrolases"/>
    <property type="match status" value="1"/>
</dbReference>
<sequence length="434" mass="48772">MPVEPANICELSEFYLHFNRRTHIFAKTLKPSPAMMGKHSKTFSGTAPASKAASLTGILWPPVSARDSMSAIQAYTRQTPYEYCGNYEYIRGKLSRINTPTGYYENGRHYFYVKDYQGNVRCTVSDNDSLTKAVHYYPGGSLFGESYGYYFWSGNNLFQGGKLEKSDAHTFYDLQNRHYDPILNRFTSVDALGEKSQRVSHYIYALGNPIRFIDPLGLEPTDFEAAVMCGISYHDEDYDDYSLNLLKTGWKEVDASSPLIEGYNFHGTLFMRQKEDESYEFAYAYPGTNSVKDSVDDITQLIGLSSRYSSTIRIATIISKRFNNFDLTFLGHSLGGGEAAASSIKTGRPAITFNPAALSIATRIKHNLQNDGNITNYITYKQNDNGAISMADAINVGQNIYDMKIPGKIVPIIINYKNGIDAHRIKTIIEYLKP</sequence>
<dbReference type="Proteomes" id="UP000306630">
    <property type="component" value="Unassembled WGS sequence"/>
</dbReference>
<dbReference type="PANTHER" id="PTHR32305:SF15">
    <property type="entry name" value="PROTEIN RHSA-RELATED"/>
    <property type="match status" value="1"/>
</dbReference>
<evidence type="ECO:0000313" key="2">
    <source>
        <dbReference type="Proteomes" id="UP000306630"/>
    </source>
</evidence>
<accession>A0A4V3RTC3</accession>
<dbReference type="InterPro" id="IPR050708">
    <property type="entry name" value="T6SS_VgrG/RHS"/>
</dbReference>
<protein>
    <recommendedName>
        <fullName evidence="3">RHS repeat-associated core domain-containing protein</fullName>
    </recommendedName>
</protein>
<dbReference type="Pfam" id="PF26363">
    <property type="entry name" value="Phospholipase-like"/>
    <property type="match status" value="1"/>
</dbReference>
<dbReference type="AlphaFoldDB" id="A0A4V3RTC3"/>
<dbReference type="RefSeq" id="WP_123478331.1">
    <property type="nucleotide sequence ID" value="NZ_CARMWJ010000039.1"/>
</dbReference>
<proteinExistence type="predicted"/>
<dbReference type="EMBL" id="SRYD01000059">
    <property type="protein sequence ID" value="TGY70569.1"/>
    <property type="molecule type" value="Genomic_DNA"/>
</dbReference>
<evidence type="ECO:0000313" key="1">
    <source>
        <dbReference type="EMBL" id="TGY70569.1"/>
    </source>
</evidence>
<reference evidence="1 2" key="1">
    <citation type="submission" date="2019-04" db="EMBL/GenBank/DDBJ databases">
        <title>Microbes associate with the intestines of laboratory mice.</title>
        <authorList>
            <person name="Navarre W."/>
            <person name="Wong E."/>
            <person name="Huang K."/>
            <person name="Tropini C."/>
            <person name="Ng K."/>
            <person name="Yu B."/>
        </authorList>
    </citation>
    <scope>NUCLEOTIDE SEQUENCE [LARGE SCALE GENOMIC DNA]</scope>
    <source>
        <strain evidence="1 2">NM06_A21</strain>
    </source>
</reference>
<gene>
    <name evidence="1" type="ORF">E5333_12500</name>
</gene>
<dbReference type="InterPro" id="IPR022385">
    <property type="entry name" value="Rhs_assc_core"/>
</dbReference>
<dbReference type="NCBIfam" id="TIGR03696">
    <property type="entry name" value="Rhs_assc_core"/>
    <property type="match status" value="1"/>
</dbReference>
<dbReference type="PANTHER" id="PTHR32305">
    <property type="match status" value="1"/>
</dbReference>
<organism evidence="1 2">
    <name type="scientific">Muribaculum intestinale</name>
    <dbReference type="NCBI Taxonomy" id="1796646"/>
    <lineage>
        <taxon>Bacteria</taxon>
        <taxon>Pseudomonadati</taxon>
        <taxon>Bacteroidota</taxon>
        <taxon>Bacteroidia</taxon>
        <taxon>Bacteroidales</taxon>
        <taxon>Muribaculaceae</taxon>
        <taxon>Muribaculum</taxon>
    </lineage>
</organism>
<comment type="caution">
    <text evidence="1">The sequence shown here is derived from an EMBL/GenBank/DDBJ whole genome shotgun (WGS) entry which is preliminary data.</text>
</comment>